<dbReference type="InterPro" id="IPR027417">
    <property type="entry name" value="P-loop_NTPase"/>
</dbReference>
<evidence type="ECO:0000313" key="3">
    <source>
        <dbReference type="Proteomes" id="UP000321899"/>
    </source>
</evidence>
<dbReference type="EMBL" id="VDMB01000006">
    <property type="protein sequence ID" value="TYT75020.1"/>
    <property type="molecule type" value="Genomic_DNA"/>
</dbReference>
<dbReference type="Proteomes" id="UP000321899">
    <property type="component" value="Unassembled WGS sequence"/>
</dbReference>
<dbReference type="RefSeq" id="WP_139447472.1">
    <property type="nucleotide sequence ID" value="NZ_VDMB01000006.1"/>
</dbReference>
<name>A0A5Q4VFU6_9BACT</name>
<gene>
    <name evidence="2" type="ORF">FIM25_06365</name>
</gene>
<comment type="caution">
    <text evidence="2">The sequence shown here is derived from an EMBL/GenBank/DDBJ whole genome shotgun (WGS) entry which is preliminary data.</text>
</comment>
<accession>A0A5Q4VFU6</accession>
<evidence type="ECO:0000259" key="1">
    <source>
        <dbReference type="Pfam" id="PF13304"/>
    </source>
</evidence>
<dbReference type="SUPFAM" id="SSF52540">
    <property type="entry name" value="P-loop containing nucleoside triphosphate hydrolases"/>
    <property type="match status" value="1"/>
</dbReference>
<organism evidence="2 3">
    <name type="scientific">Desulfobotulus mexicanus</name>
    <dbReference type="NCBI Taxonomy" id="2586642"/>
    <lineage>
        <taxon>Bacteria</taxon>
        <taxon>Pseudomonadati</taxon>
        <taxon>Thermodesulfobacteriota</taxon>
        <taxon>Desulfobacteria</taxon>
        <taxon>Desulfobacterales</taxon>
        <taxon>Desulfobacteraceae</taxon>
        <taxon>Desulfobotulus</taxon>
    </lineage>
</organism>
<dbReference type="InterPro" id="IPR003959">
    <property type="entry name" value="ATPase_AAA_core"/>
</dbReference>
<dbReference type="OrthoDB" id="5468457at2"/>
<keyword evidence="3" id="KW-1185">Reference proteome</keyword>
<dbReference type="PANTHER" id="PTHR43581:SF2">
    <property type="entry name" value="EXCINUCLEASE ATPASE SUBUNIT"/>
    <property type="match status" value="1"/>
</dbReference>
<dbReference type="AlphaFoldDB" id="A0A5Q4VFU6"/>
<reference evidence="2 3" key="1">
    <citation type="submission" date="2019-06" db="EMBL/GenBank/DDBJ databases">
        <title>Desulfobotulus mexicanus sp. nov., a novel sulfate-reducing bacterium isolated from the sediment of an alkaline crater lake in Mexico.</title>
        <authorList>
            <person name="Hirschler-Rea A."/>
        </authorList>
    </citation>
    <scope>NUCLEOTIDE SEQUENCE [LARGE SCALE GENOMIC DNA]</scope>
    <source>
        <strain evidence="2 3">PAR22N</strain>
    </source>
</reference>
<dbReference type="GO" id="GO:0005524">
    <property type="term" value="F:ATP binding"/>
    <property type="evidence" value="ECO:0007669"/>
    <property type="project" value="UniProtKB-KW"/>
</dbReference>
<sequence>MTKNQNIPIKIRRISIINYKGIDALEMNFPIPRMPDDPDIMIMGSQNGLGKSSIIECCALLLLALTQGKEQFKLRDRYAIVNVPDLLIKAGCHFAEISGDILIGDEPCTALIRIERDGIIRVSGTSDLKKLYGDDQTGPETETDDFIKAICGFSSNPVMANKFLLFHSYRKVQEGNPDLGMMVDRSRSPGHSSHERYEAPMSTFKLRILRSLMGQANLFELEDDEDPAETIEKLNELVRFYAHGTISKLRPSPDNTVDFRIKPVNGEGSFTFDGLSSGQKEIISTLFLVWYHTRNNPSVIFIDEPELHLNAQWHRSFVKILLQMSPQNQYIMATHSEDIMDSVSEDRRVLLLGKDEGEL</sequence>
<dbReference type="Pfam" id="PF13304">
    <property type="entry name" value="AAA_21"/>
    <property type="match status" value="1"/>
</dbReference>
<proteinExistence type="predicted"/>
<protein>
    <submittedName>
        <fullName evidence="2">ATP-binding protein</fullName>
    </submittedName>
</protein>
<dbReference type="InterPro" id="IPR051396">
    <property type="entry name" value="Bact_Antivir_Def_Nuclease"/>
</dbReference>
<evidence type="ECO:0000313" key="2">
    <source>
        <dbReference type="EMBL" id="TYT75020.1"/>
    </source>
</evidence>
<dbReference type="Gene3D" id="3.40.50.300">
    <property type="entry name" value="P-loop containing nucleotide triphosphate hydrolases"/>
    <property type="match status" value="2"/>
</dbReference>
<dbReference type="GO" id="GO:0016887">
    <property type="term" value="F:ATP hydrolysis activity"/>
    <property type="evidence" value="ECO:0007669"/>
    <property type="project" value="InterPro"/>
</dbReference>
<keyword evidence="2" id="KW-0547">Nucleotide-binding</keyword>
<keyword evidence="2" id="KW-0067">ATP-binding</keyword>
<dbReference type="PANTHER" id="PTHR43581">
    <property type="entry name" value="ATP/GTP PHOSPHATASE"/>
    <property type="match status" value="1"/>
</dbReference>
<feature type="domain" description="ATPase AAA-type core" evidence="1">
    <location>
        <begin position="231"/>
        <end position="341"/>
    </location>
</feature>